<sequence>VLVRDEMGFEGVERSDGNFIGWDSIDDSVDDLDFFMMHQKFGFGRATRMASRLIQGGHMTREDGLRLVRKYDGEFPKMYMPQILEYLDMDLAELMAVVEQHRNPELWKQENGEWQLKHPPE</sequence>
<comment type="caution">
    <text evidence="1">The sequence shown here is derived from an EMBL/GenBank/DDBJ whole genome shotgun (WGS) entry which is preliminary data.</text>
</comment>
<accession>A0A0F9AKX6</accession>
<feature type="non-terminal residue" evidence="1">
    <location>
        <position position="1"/>
    </location>
</feature>
<gene>
    <name evidence="1" type="ORF">LCGC14_2836390</name>
</gene>
<proteinExistence type="predicted"/>
<evidence type="ECO:0000313" key="1">
    <source>
        <dbReference type="EMBL" id="KKK79149.1"/>
    </source>
</evidence>
<reference evidence="1" key="1">
    <citation type="journal article" date="2015" name="Nature">
        <title>Complex archaea that bridge the gap between prokaryotes and eukaryotes.</title>
        <authorList>
            <person name="Spang A."/>
            <person name="Saw J.H."/>
            <person name="Jorgensen S.L."/>
            <person name="Zaremba-Niedzwiedzka K."/>
            <person name="Martijn J."/>
            <person name="Lind A.E."/>
            <person name="van Eijk R."/>
            <person name="Schleper C."/>
            <person name="Guy L."/>
            <person name="Ettema T.J."/>
        </authorList>
    </citation>
    <scope>NUCLEOTIDE SEQUENCE</scope>
</reference>
<protein>
    <submittedName>
        <fullName evidence="1">Uncharacterized protein</fullName>
    </submittedName>
</protein>
<name>A0A0F9AKX6_9ZZZZ</name>
<organism evidence="1">
    <name type="scientific">marine sediment metagenome</name>
    <dbReference type="NCBI Taxonomy" id="412755"/>
    <lineage>
        <taxon>unclassified sequences</taxon>
        <taxon>metagenomes</taxon>
        <taxon>ecological metagenomes</taxon>
    </lineage>
</organism>
<dbReference type="AlphaFoldDB" id="A0A0F9AKX6"/>
<dbReference type="EMBL" id="LAZR01054160">
    <property type="protein sequence ID" value="KKK79149.1"/>
    <property type="molecule type" value="Genomic_DNA"/>
</dbReference>